<dbReference type="EMBL" id="JAAOAK010000304">
    <property type="protein sequence ID" value="KAF5675572.1"/>
    <property type="molecule type" value="Genomic_DNA"/>
</dbReference>
<evidence type="ECO:0000256" key="1">
    <source>
        <dbReference type="SAM" id="MobiDB-lite"/>
    </source>
</evidence>
<accession>A0A8H5WU40</accession>
<evidence type="ECO:0000313" key="2">
    <source>
        <dbReference type="EMBL" id="KAF5675572.1"/>
    </source>
</evidence>
<organism evidence="2 3">
    <name type="scientific">Fusarium denticulatum</name>
    <dbReference type="NCBI Taxonomy" id="48507"/>
    <lineage>
        <taxon>Eukaryota</taxon>
        <taxon>Fungi</taxon>
        <taxon>Dikarya</taxon>
        <taxon>Ascomycota</taxon>
        <taxon>Pezizomycotina</taxon>
        <taxon>Sordariomycetes</taxon>
        <taxon>Hypocreomycetidae</taxon>
        <taxon>Hypocreales</taxon>
        <taxon>Nectriaceae</taxon>
        <taxon>Fusarium</taxon>
        <taxon>Fusarium fujikuroi species complex</taxon>
    </lineage>
</organism>
<reference evidence="2 3" key="1">
    <citation type="submission" date="2020-05" db="EMBL/GenBank/DDBJ databases">
        <title>Identification and distribution of gene clusters putatively required for synthesis of sphingolipid metabolism inhibitors in phylogenetically diverse species of the filamentous fungus Fusarium.</title>
        <authorList>
            <person name="Kim H.-S."/>
            <person name="Busman M."/>
            <person name="Brown D.W."/>
            <person name="Divon H."/>
            <person name="Uhlig S."/>
            <person name="Proctor R.H."/>
        </authorList>
    </citation>
    <scope>NUCLEOTIDE SEQUENCE [LARGE SCALE GENOMIC DNA]</scope>
    <source>
        <strain evidence="2 3">NRRL 25311</strain>
    </source>
</reference>
<name>A0A8H5WU40_9HYPO</name>
<feature type="region of interest" description="Disordered" evidence="1">
    <location>
        <begin position="250"/>
        <end position="339"/>
    </location>
</feature>
<dbReference type="AlphaFoldDB" id="A0A8H5WU40"/>
<dbReference type="Proteomes" id="UP000562682">
    <property type="component" value="Unassembled WGS sequence"/>
</dbReference>
<keyword evidence="3" id="KW-1185">Reference proteome</keyword>
<feature type="compositionally biased region" description="Acidic residues" evidence="1">
    <location>
        <begin position="250"/>
        <end position="291"/>
    </location>
</feature>
<sequence length="378" mass="44373">MDPISRKKLAYSLSKFLNQTYCGEGGRTYNSIHVHVPVELDHENSKETLAVLDPEDFLSQAIRYYQHCRLDPRSHKDERRLIEIKERLDDKYGGFLKENKLLKYTAQRDWLEEAIKFPTHESKRGGWRYRYQRDKPAAETPDEKPRVQLKCTIDSEMEELTATIESSFSLLKPFDYTERYSLHYIIFRKYSGDENMTHLKAEREARIRLDEYKAEHFERMCEESRQLSEWEERKKMRDWKYWKEIENNPDDFISEDDFTSEAGESEEEGCDDNESEGEESEGERSEDDGSESDGASSSAGMDIDLPEPTSEDLTTQISVLRISGKKSNGEGGRVKMAKKRPFDDIDDTEDVAASGYKRAKIEHWRERFVKYGWMRVHG</sequence>
<evidence type="ECO:0000313" key="3">
    <source>
        <dbReference type="Proteomes" id="UP000562682"/>
    </source>
</evidence>
<protein>
    <submittedName>
        <fullName evidence="2">Uncharacterized protein</fullName>
    </submittedName>
</protein>
<proteinExistence type="predicted"/>
<comment type="caution">
    <text evidence="2">The sequence shown here is derived from an EMBL/GenBank/DDBJ whole genome shotgun (WGS) entry which is preliminary data.</text>
</comment>
<gene>
    <name evidence="2" type="ORF">FDENT_9707</name>
</gene>